<evidence type="ECO:0000313" key="9">
    <source>
        <dbReference type="Proteomes" id="UP000193380"/>
    </source>
</evidence>
<gene>
    <name evidence="8" type="ORF">GSONMT00019744001</name>
</gene>
<dbReference type="PRINTS" id="PR01742">
    <property type="entry name" value="SEPTIN7"/>
</dbReference>
<dbReference type="Gene3D" id="3.40.50.300">
    <property type="entry name" value="P-loop containing nucleotide triphosphate hydrolases"/>
    <property type="match status" value="1"/>
</dbReference>
<dbReference type="STRING" id="8022.A0A060YAD1"/>
<feature type="compositionally biased region" description="Basic and acidic residues" evidence="7">
    <location>
        <begin position="171"/>
        <end position="195"/>
    </location>
</feature>
<keyword evidence="6" id="KW-0131">Cell cycle</keyword>
<keyword evidence="2" id="KW-0963">Cytoplasm</keyword>
<evidence type="ECO:0000256" key="7">
    <source>
        <dbReference type="SAM" id="MobiDB-lite"/>
    </source>
</evidence>
<proteinExistence type="predicted"/>
<protein>
    <recommendedName>
        <fullName evidence="10">Septin-type G domain-containing protein</fullName>
    </recommendedName>
</protein>
<dbReference type="EMBL" id="FR907115">
    <property type="protein sequence ID" value="CDQ86115.1"/>
    <property type="molecule type" value="Genomic_DNA"/>
</dbReference>
<keyword evidence="5" id="KW-0206">Cytoskeleton</keyword>
<dbReference type="GO" id="GO:0051301">
    <property type="term" value="P:cell division"/>
    <property type="evidence" value="ECO:0007669"/>
    <property type="project" value="UniProtKB-KW"/>
</dbReference>
<dbReference type="PaxDb" id="8022-A0A060YAD1"/>
<comment type="subcellular location">
    <subcellularLocation>
        <location evidence="1">Cytoplasm</location>
        <location evidence="1">Cytoskeleton</location>
        <location evidence="1">Spindle</location>
    </subcellularLocation>
</comment>
<evidence type="ECO:0008006" key="10">
    <source>
        <dbReference type="Google" id="ProtNLM"/>
    </source>
</evidence>
<keyword evidence="4" id="KW-0498">Mitosis</keyword>
<sequence>MSYPTLATHTHWLKSSVCRWISFNVSSMASRPIPGVESPKQPAVRVRLCVCQRIGHAHTAQRGAPNRLTHMQDLKDVTNNVHYENYRSRKLAAVTYNGVDNNKNKGPMTKFDTSEGMSPLAQMEEERREHVTKMEKMEMEMEQVFEMKVKEKIQKLKDSELELQRRHEQMKKNLEAQHKELEEKRRQLEDEKHNWEAQQRVLEQQKLDASRTLEKNKKKKIF</sequence>
<evidence type="ECO:0000256" key="2">
    <source>
        <dbReference type="ARBA" id="ARBA00022490"/>
    </source>
</evidence>
<evidence type="ECO:0000256" key="1">
    <source>
        <dbReference type="ARBA" id="ARBA00004186"/>
    </source>
</evidence>
<organism evidence="8 9">
    <name type="scientific">Oncorhynchus mykiss</name>
    <name type="common">Rainbow trout</name>
    <name type="synonym">Salmo gairdneri</name>
    <dbReference type="NCBI Taxonomy" id="8022"/>
    <lineage>
        <taxon>Eukaryota</taxon>
        <taxon>Metazoa</taxon>
        <taxon>Chordata</taxon>
        <taxon>Craniata</taxon>
        <taxon>Vertebrata</taxon>
        <taxon>Euteleostomi</taxon>
        <taxon>Actinopterygii</taxon>
        <taxon>Neopterygii</taxon>
        <taxon>Teleostei</taxon>
        <taxon>Protacanthopterygii</taxon>
        <taxon>Salmoniformes</taxon>
        <taxon>Salmonidae</taxon>
        <taxon>Salmoninae</taxon>
        <taxon>Oncorhynchus</taxon>
    </lineage>
</organism>
<evidence type="ECO:0000256" key="6">
    <source>
        <dbReference type="ARBA" id="ARBA00023306"/>
    </source>
</evidence>
<evidence type="ECO:0000256" key="3">
    <source>
        <dbReference type="ARBA" id="ARBA00022618"/>
    </source>
</evidence>
<evidence type="ECO:0000313" key="8">
    <source>
        <dbReference type="EMBL" id="CDQ86115.1"/>
    </source>
</evidence>
<evidence type="ECO:0000256" key="4">
    <source>
        <dbReference type="ARBA" id="ARBA00022776"/>
    </source>
</evidence>
<dbReference type="GO" id="GO:0005819">
    <property type="term" value="C:spindle"/>
    <property type="evidence" value="ECO:0007669"/>
    <property type="project" value="UniProtKB-SubCell"/>
</dbReference>
<dbReference type="Proteomes" id="UP000193380">
    <property type="component" value="Unassembled WGS sequence"/>
</dbReference>
<dbReference type="InterPro" id="IPR027417">
    <property type="entry name" value="P-loop_NTPase"/>
</dbReference>
<name>A0A060YAD1_ONCMY</name>
<dbReference type="PANTHER" id="PTHR18884">
    <property type="entry name" value="SEPTIN"/>
    <property type="match status" value="1"/>
</dbReference>
<keyword evidence="3" id="KW-0132">Cell division</keyword>
<feature type="compositionally biased region" description="Basic and acidic residues" evidence="7">
    <location>
        <begin position="203"/>
        <end position="215"/>
    </location>
</feature>
<dbReference type="GO" id="GO:0031105">
    <property type="term" value="C:septin complex"/>
    <property type="evidence" value="ECO:0007669"/>
    <property type="project" value="InterPro"/>
</dbReference>
<dbReference type="GO" id="GO:0005525">
    <property type="term" value="F:GTP binding"/>
    <property type="evidence" value="ECO:0007669"/>
    <property type="project" value="InterPro"/>
</dbReference>
<dbReference type="InterPro" id="IPR008115">
    <property type="entry name" value="Septin7"/>
</dbReference>
<reference evidence="8" key="1">
    <citation type="journal article" date="2014" name="Nat. Commun.">
        <title>The rainbow trout genome provides novel insights into evolution after whole-genome duplication in vertebrates.</title>
        <authorList>
            <person name="Berthelot C."/>
            <person name="Brunet F."/>
            <person name="Chalopin D."/>
            <person name="Juanchich A."/>
            <person name="Bernard M."/>
            <person name="Noel B."/>
            <person name="Bento P."/>
            <person name="Da Silva C."/>
            <person name="Labadie K."/>
            <person name="Alberti A."/>
            <person name="Aury J.M."/>
            <person name="Louis A."/>
            <person name="Dehais P."/>
            <person name="Bardou P."/>
            <person name="Montfort J."/>
            <person name="Klopp C."/>
            <person name="Cabau C."/>
            <person name="Gaspin C."/>
            <person name="Thorgaard G.H."/>
            <person name="Boussaha M."/>
            <person name="Quillet E."/>
            <person name="Guyomard R."/>
            <person name="Galiana D."/>
            <person name="Bobe J."/>
            <person name="Volff J.N."/>
            <person name="Genet C."/>
            <person name="Wincker P."/>
            <person name="Jaillon O."/>
            <person name="Roest Crollius H."/>
            <person name="Guiguen Y."/>
        </authorList>
    </citation>
    <scope>NUCLEOTIDE SEQUENCE [LARGE SCALE GENOMIC DNA]</scope>
</reference>
<feature type="region of interest" description="Disordered" evidence="7">
    <location>
        <begin position="171"/>
        <end position="222"/>
    </location>
</feature>
<accession>A0A060YAD1</accession>
<evidence type="ECO:0000256" key="5">
    <source>
        <dbReference type="ARBA" id="ARBA00023212"/>
    </source>
</evidence>
<reference evidence="8" key="2">
    <citation type="submission" date="2014-03" db="EMBL/GenBank/DDBJ databases">
        <authorList>
            <person name="Genoscope - CEA"/>
        </authorList>
    </citation>
    <scope>NUCLEOTIDE SEQUENCE</scope>
</reference>
<dbReference type="AlphaFoldDB" id="A0A060YAD1"/>